<dbReference type="EMBL" id="BONK01000003">
    <property type="protein sequence ID" value="GIG20200.1"/>
    <property type="molecule type" value="Genomic_DNA"/>
</dbReference>
<protein>
    <submittedName>
        <fullName evidence="2">Uncharacterized protein</fullName>
    </submittedName>
</protein>
<proteinExistence type="predicted"/>
<dbReference type="SUPFAM" id="SSF55486">
    <property type="entry name" value="Metalloproteases ('zincins'), catalytic domain"/>
    <property type="match status" value="2"/>
</dbReference>
<dbReference type="AlphaFoldDB" id="A0A919P029"/>
<feature type="region of interest" description="Disordered" evidence="1">
    <location>
        <begin position="86"/>
        <end position="106"/>
    </location>
</feature>
<evidence type="ECO:0000256" key="1">
    <source>
        <dbReference type="SAM" id="MobiDB-lite"/>
    </source>
</evidence>
<sequence>MSSDLDVGRPTNGTSTEEMLEHVSALPAPVDGTAGGTAAPEAAGFPAPFPAPFPVPFPWLVVRSGVYQVDPRPPVVTFPEPPVGTPFPPPPLPTNPPIPPLPPNPPDPPPWFGTAAAEVPHPLPVLGTEELRVDIDGANPTMTMSGTITRFFSSLTWLARVTLDSTTGAWVGEITYQDGATNLRPYSWVSVTLTGHPFLPAGQRASATFSSLGRRPVTVDYTWASATFRNVTLEVDTVDGALSTATFNPWSHPVHSPKAPNQALTLEGAYARAGISVTRTAGDSVIPLVDAGAGGTWSNLELHDAMEAHWSQWVDAPQWATWLLFAGISDDGWGLGGRMFDSSGTVQRQGAAVFTVGTFIADAPASDPDPAAWRERMRFWTAAHELGHTFNLLHSWQKDLGAPWVPLTASDTALSWMNYPFRFPTGSDDFFTQFTWNFDPDELLFLRHAPERMVKMGGSTFATDHGFEQDAYERLRAAVTGPLRIDLRVHRSPRFEFLEPVVAEIRLKNVSTTAVVVDRSVLDEENLTIVVAKDGGEARQRVPFMRSSTAPEPVVLQPGEALYSSILLSAGSRDWLISEPGTYHAVVVADTGAGGAALSAPLHLTVAAPTDPDAERLAGDVFTRPVAHTVAFGGSRVLHGANQTLQDVADSLPGSRAALHANAVLAGPLVRAGKVLTPAVDGPRRFDVVAPQVEAGASHLRSALADVDVAADSLGHIEVVRKTKVLADALGTEDAVDERTDALNRTADVLDRRGVLPRVVDDLRRY</sequence>
<evidence type="ECO:0000313" key="3">
    <source>
        <dbReference type="Proteomes" id="UP000632740"/>
    </source>
</evidence>
<dbReference type="RefSeq" id="WP_203749259.1">
    <property type="nucleotide sequence ID" value="NZ_BONK01000003.1"/>
</dbReference>
<comment type="caution">
    <text evidence="2">The sequence shown here is derived from an EMBL/GenBank/DDBJ whole genome shotgun (WGS) entry which is preliminary data.</text>
</comment>
<evidence type="ECO:0000313" key="2">
    <source>
        <dbReference type="EMBL" id="GIG20200.1"/>
    </source>
</evidence>
<name>A0A919P029_9CELL</name>
<reference evidence="2" key="1">
    <citation type="submission" date="2021-01" db="EMBL/GenBank/DDBJ databases">
        <title>Whole genome shotgun sequence of Cellulomonas chitinilytica NBRC 110799.</title>
        <authorList>
            <person name="Komaki H."/>
            <person name="Tamura T."/>
        </authorList>
    </citation>
    <scope>NUCLEOTIDE SEQUENCE</scope>
    <source>
        <strain evidence="2">NBRC 110799</strain>
    </source>
</reference>
<keyword evidence="3" id="KW-1185">Reference proteome</keyword>
<gene>
    <name evidence="2" type="ORF">Cch01nite_09240</name>
</gene>
<accession>A0A919P029</accession>
<dbReference type="Proteomes" id="UP000632740">
    <property type="component" value="Unassembled WGS sequence"/>
</dbReference>
<organism evidence="2 3">
    <name type="scientific">Cellulomonas chitinilytica</name>
    <dbReference type="NCBI Taxonomy" id="398759"/>
    <lineage>
        <taxon>Bacteria</taxon>
        <taxon>Bacillati</taxon>
        <taxon>Actinomycetota</taxon>
        <taxon>Actinomycetes</taxon>
        <taxon>Micrococcales</taxon>
        <taxon>Cellulomonadaceae</taxon>
        <taxon>Cellulomonas</taxon>
    </lineage>
</organism>